<organism evidence="1 2">
    <name type="scientific">Stylosanthes scabra</name>
    <dbReference type="NCBI Taxonomy" id="79078"/>
    <lineage>
        <taxon>Eukaryota</taxon>
        <taxon>Viridiplantae</taxon>
        <taxon>Streptophyta</taxon>
        <taxon>Embryophyta</taxon>
        <taxon>Tracheophyta</taxon>
        <taxon>Spermatophyta</taxon>
        <taxon>Magnoliopsida</taxon>
        <taxon>eudicotyledons</taxon>
        <taxon>Gunneridae</taxon>
        <taxon>Pentapetalae</taxon>
        <taxon>rosids</taxon>
        <taxon>fabids</taxon>
        <taxon>Fabales</taxon>
        <taxon>Fabaceae</taxon>
        <taxon>Papilionoideae</taxon>
        <taxon>50 kb inversion clade</taxon>
        <taxon>dalbergioids sensu lato</taxon>
        <taxon>Dalbergieae</taxon>
        <taxon>Pterocarpus clade</taxon>
        <taxon>Stylosanthes</taxon>
    </lineage>
</organism>
<protein>
    <submittedName>
        <fullName evidence="1">Uncharacterized protein</fullName>
    </submittedName>
</protein>
<dbReference type="Proteomes" id="UP001341840">
    <property type="component" value="Unassembled WGS sequence"/>
</dbReference>
<sequence length="188" mass="21829">MRCKLNKTTSFIKSRRNMEKWPRKLRKSRNFKLIKHLWAFVLVLLTKWKKGFMGQGMKSLKCMGKSRIGPEMPLLERHTAAGHISKPTDGRLAAAFATGSEFLDFKNREYHCRGIQTNCEIDNGVRQQERCHRACNQLKIPSIELGLFSLGIEILWLANGCENIGVAMVEYWFSRYCHWHSVIRTVLT</sequence>
<reference evidence="1 2" key="1">
    <citation type="journal article" date="2023" name="Plants (Basel)">
        <title>Bridging the Gap: Combining Genomics and Transcriptomics Approaches to Understand Stylosanthes scabra, an Orphan Legume from the Brazilian Caatinga.</title>
        <authorList>
            <person name="Ferreira-Neto J.R.C."/>
            <person name="da Silva M.D."/>
            <person name="Binneck E."/>
            <person name="de Melo N.F."/>
            <person name="da Silva R.H."/>
            <person name="de Melo A.L.T.M."/>
            <person name="Pandolfi V."/>
            <person name="Bustamante F.O."/>
            <person name="Brasileiro-Vidal A.C."/>
            <person name="Benko-Iseppon A.M."/>
        </authorList>
    </citation>
    <scope>NUCLEOTIDE SEQUENCE [LARGE SCALE GENOMIC DNA]</scope>
    <source>
        <tissue evidence="1">Leaves</tissue>
    </source>
</reference>
<comment type="caution">
    <text evidence="1">The sequence shown here is derived from an EMBL/GenBank/DDBJ whole genome shotgun (WGS) entry which is preliminary data.</text>
</comment>
<evidence type="ECO:0000313" key="2">
    <source>
        <dbReference type="Proteomes" id="UP001341840"/>
    </source>
</evidence>
<accession>A0ABU6RNX5</accession>
<keyword evidence="2" id="KW-1185">Reference proteome</keyword>
<evidence type="ECO:0000313" key="1">
    <source>
        <dbReference type="EMBL" id="MED6125801.1"/>
    </source>
</evidence>
<dbReference type="EMBL" id="JASCZI010031053">
    <property type="protein sequence ID" value="MED6125801.1"/>
    <property type="molecule type" value="Genomic_DNA"/>
</dbReference>
<proteinExistence type="predicted"/>
<name>A0ABU6RNX5_9FABA</name>
<gene>
    <name evidence="1" type="ORF">PIB30_072061</name>
</gene>